<keyword evidence="7" id="KW-1185">Reference proteome</keyword>
<dbReference type="STRING" id="1036611.A0A1L9PAQ0"/>
<evidence type="ECO:0000313" key="7">
    <source>
        <dbReference type="Proteomes" id="UP000184073"/>
    </source>
</evidence>
<evidence type="ECO:0008006" key="8">
    <source>
        <dbReference type="Google" id="ProtNLM"/>
    </source>
</evidence>
<dbReference type="PANTHER" id="PTHR14152:SF5">
    <property type="entry name" value="U4_U6.U5 TRI-SNRNP-ASSOCIATED PROTEIN 1"/>
    <property type="match status" value="1"/>
</dbReference>
<dbReference type="Pfam" id="PF03343">
    <property type="entry name" value="SART-1"/>
    <property type="match status" value="1"/>
</dbReference>
<feature type="region of interest" description="Disordered" evidence="5">
    <location>
        <begin position="635"/>
        <end position="673"/>
    </location>
</feature>
<dbReference type="InterPro" id="IPR005011">
    <property type="entry name" value="SNU66/SART1"/>
</dbReference>
<organism evidence="6 7">
    <name type="scientific">Aspergillus versicolor CBS 583.65</name>
    <dbReference type="NCBI Taxonomy" id="1036611"/>
    <lineage>
        <taxon>Eukaryota</taxon>
        <taxon>Fungi</taxon>
        <taxon>Dikarya</taxon>
        <taxon>Ascomycota</taxon>
        <taxon>Pezizomycotina</taxon>
        <taxon>Eurotiomycetes</taxon>
        <taxon>Eurotiomycetidae</taxon>
        <taxon>Eurotiales</taxon>
        <taxon>Aspergillaceae</taxon>
        <taxon>Aspergillus</taxon>
        <taxon>Aspergillus subgen. Nidulantes</taxon>
    </lineage>
</organism>
<evidence type="ECO:0000256" key="1">
    <source>
        <dbReference type="ARBA" id="ARBA00004123"/>
    </source>
</evidence>
<feature type="coiled-coil region" evidence="4">
    <location>
        <begin position="113"/>
        <end position="144"/>
    </location>
</feature>
<comment type="similarity">
    <text evidence="2">Belongs to the SNU66/SART1 family.</text>
</comment>
<dbReference type="Proteomes" id="UP000184073">
    <property type="component" value="Unassembled WGS sequence"/>
</dbReference>
<feature type="compositionally biased region" description="Basic and acidic residues" evidence="5">
    <location>
        <begin position="368"/>
        <end position="381"/>
    </location>
</feature>
<evidence type="ECO:0000256" key="2">
    <source>
        <dbReference type="ARBA" id="ARBA00006076"/>
    </source>
</evidence>
<feature type="region of interest" description="Disordered" evidence="5">
    <location>
        <begin position="283"/>
        <end position="486"/>
    </location>
</feature>
<keyword evidence="4" id="KW-0175">Coiled coil</keyword>
<reference evidence="7" key="1">
    <citation type="journal article" date="2017" name="Genome Biol.">
        <title>Comparative genomics reveals high biological diversity and specific adaptations in the industrially and medically important fungal genus Aspergillus.</title>
        <authorList>
            <person name="de Vries R.P."/>
            <person name="Riley R."/>
            <person name="Wiebenga A."/>
            <person name="Aguilar-Osorio G."/>
            <person name="Amillis S."/>
            <person name="Uchima C.A."/>
            <person name="Anderluh G."/>
            <person name="Asadollahi M."/>
            <person name="Askin M."/>
            <person name="Barry K."/>
            <person name="Battaglia E."/>
            <person name="Bayram O."/>
            <person name="Benocci T."/>
            <person name="Braus-Stromeyer S.A."/>
            <person name="Caldana C."/>
            <person name="Canovas D."/>
            <person name="Cerqueira G.C."/>
            <person name="Chen F."/>
            <person name="Chen W."/>
            <person name="Choi C."/>
            <person name="Clum A."/>
            <person name="Dos Santos R.A."/>
            <person name="Damasio A.R."/>
            <person name="Diallinas G."/>
            <person name="Emri T."/>
            <person name="Fekete E."/>
            <person name="Flipphi M."/>
            <person name="Freyberg S."/>
            <person name="Gallo A."/>
            <person name="Gournas C."/>
            <person name="Habgood R."/>
            <person name="Hainaut M."/>
            <person name="Harispe M.L."/>
            <person name="Henrissat B."/>
            <person name="Hilden K.S."/>
            <person name="Hope R."/>
            <person name="Hossain A."/>
            <person name="Karabika E."/>
            <person name="Karaffa L."/>
            <person name="Karanyi Z."/>
            <person name="Krasevec N."/>
            <person name="Kuo A."/>
            <person name="Kusch H."/>
            <person name="LaButti K."/>
            <person name="Lagendijk E.L."/>
            <person name="Lapidus A."/>
            <person name="Levasseur A."/>
            <person name="Lindquist E."/>
            <person name="Lipzen A."/>
            <person name="Logrieco A.F."/>
            <person name="MacCabe A."/>
            <person name="Maekelae M.R."/>
            <person name="Malavazi I."/>
            <person name="Melin P."/>
            <person name="Meyer V."/>
            <person name="Mielnichuk N."/>
            <person name="Miskei M."/>
            <person name="Molnar A.P."/>
            <person name="Mule G."/>
            <person name="Ngan C.Y."/>
            <person name="Orejas M."/>
            <person name="Orosz E."/>
            <person name="Ouedraogo J.P."/>
            <person name="Overkamp K.M."/>
            <person name="Park H.-S."/>
            <person name="Perrone G."/>
            <person name="Piumi F."/>
            <person name="Punt P.J."/>
            <person name="Ram A.F."/>
            <person name="Ramon A."/>
            <person name="Rauscher S."/>
            <person name="Record E."/>
            <person name="Riano-Pachon D.M."/>
            <person name="Robert V."/>
            <person name="Roehrig J."/>
            <person name="Ruller R."/>
            <person name="Salamov A."/>
            <person name="Salih N.S."/>
            <person name="Samson R.A."/>
            <person name="Sandor E."/>
            <person name="Sanguinetti M."/>
            <person name="Schuetze T."/>
            <person name="Sepcic K."/>
            <person name="Shelest E."/>
            <person name="Sherlock G."/>
            <person name="Sophianopoulou V."/>
            <person name="Squina F.M."/>
            <person name="Sun H."/>
            <person name="Susca A."/>
            <person name="Todd R.B."/>
            <person name="Tsang A."/>
            <person name="Unkles S.E."/>
            <person name="van de Wiele N."/>
            <person name="van Rossen-Uffink D."/>
            <person name="Oliveira J.V."/>
            <person name="Vesth T.C."/>
            <person name="Visser J."/>
            <person name="Yu J.-H."/>
            <person name="Zhou M."/>
            <person name="Andersen M.R."/>
            <person name="Archer D.B."/>
            <person name="Baker S.E."/>
            <person name="Benoit I."/>
            <person name="Brakhage A.A."/>
            <person name="Braus G.H."/>
            <person name="Fischer R."/>
            <person name="Frisvad J.C."/>
            <person name="Goldman G.H."/>
            <person name="Houbraken J."/>
            <person name="Oakley B."/>
            <person name="Pocsi I."/>
            <person name="Scazzocchio C."/>
            <person name="Seiboth B."/>
            <person name="vanKuyk P.A."/>
            <person name="Wortman J."/>
            <person name="Dyer P.S."/>
            <person name="Grigoriev I.V."/>
        </authorList>
    </citation>
    <scope>NUCLEOTIDE SEQUENCE [LARGE SCALE GENOMIC DNA]</scope>
    <source>
        <strain evidence="7">CBS 583.65</strain>
    </source>
</reference>
<dbReference type="VEuPathDB" id="FungiDB:ASPVEDRAFT_186037"/>
<gene>
    <name evidence="6" type="ORF">ASPVEDRAFT_186037</name>
</gene>
<dbReference type="EMBL" id="KV878126">
    <property type="protein sequence ID" value="OJI98524.1"/>
    <property type="molecule type" value="Genomic_DNA"/>
</dbReference>
<dbReference type="RefSeq" id="XP_040664287.1">
    <property type="nucleotide sequence ID" value="XM_040808968.1"/>
</dbReference>
<proteinExistence type="inferred from homology"/>
<evidence type="ECO:0000256" key="3">
    <source>
        <dbReference type="ARBA" id="ARBA00023242"/>
    </source>
</evidence>
<feature type="compositionally biased region" description="Polar residues" evidence="5">
    <location>
        <begin position="645"/>
        <end position="655"/>
    </location>
</feature>
<accession>A0A1L9PAQ0</accession>
<dbReference type="OrthoDB" id="5583at2759"/>
<evidence type="ECO:0000313" key="6">
    <source>
        <dbReference type="EMBL" id="OJI98524.1"/>
    </source>
</evidence>
<protein>
    <recommendedName>
        <fullName evidence="8">SART-1 protein</fullName>
    </recommendedName>
</protein>
<evidence type="ECO:0000256" key="5">
    <source>
        <dbReference type="SAM" id="MobiDB-lite"/>
    </source>
</evidence>
<feature type="compositionally biased region" description="Basic residues" evidence="5">
    <location>
        <begin position="356"/>
        <end position="367"/>
    </location>
</feature>
<sequence length="673" mass="76301">MADAISIEQNNKIRAALGLKPLPVPGADEGPSFKESNDDSSDEEPASTIETREAAASGNWKQLQDENEAKKKREQRNAAIKKAREIAQRNAKLEGSTLGESADAEMDTKTWLLQTKKKQKKIERERARKLAEELEERQRVAEYTATDLAGIKVGHEIGEFGGGEDHVLTLKDTTIDENEEEGDELENVDLRDKEKAAERLELKKRKPVYDPTEENSGILAQYDEEIDGKKKKRFTLDAKGSTVEEQEARRQEVSNKLKRNIISLDFEAETPTSDYMDVSEIKVKKPKKKKKAKTTKKRSALDDDDIFPTAESSEAPNGASMDVDAVNGAPAPAPRKNLDENVSFVDDDDLQASLTRQRRAALKKRQKARPEDIARQLREEESQTPMDVETPDEEEPGLVIDETSEFVSNLQKPVLPEPNERRTTTPGESPRPRTEEPEDEQPVIEGGDVDMERSYNDIEDDEDLQERLNREQSQAEAPITGTGLEEETTLAQGLGATLGMLKKRGLVKETDAAESNSLLRDRNRFISEKNRMETDAERRARQQRERDRASGKLDRMSAREREEYARWENKQRDQQEARHMADVFNKEYKPDVQLKYIDEFGRSMNQKEAFKHLSHQFHGKGSGKMKTEKRLKKIDEEKKREAMSTLDSSQHTGMNNAMGATARKNRQAGVRLG</sequence>
<dbReference type="GO" id="GO:0046540">
    <property type="term" value="C:U4/U6 x U5 tri-snRNP complex"/>
    <property type="evidence" value="ECO:0007669"/>
    <property type="project" value="TreeGrafter"/>
</dbReference>
<dbReference type="AlphaFoldDB" id="A0A1L9PAQ0"/>
<dbReference type="PANTHER" id="PTHR14152">
    <property type="entry name" value="SQUAMOUS CELL CARCINOMA ANTIGEN RECOGNISED BY CYTOTOXIC T LYMPHOCYTES"/>
    <property type="match status" value="1"/>
</dbReference>
<evidence type="ECO:0000256" key="4">
    <source>
        <dbReference type="SAM" id="Coils"/>
    </source>
</evidence>
<dbReference type="GeneID" id="63724479"/>
<feature type="region of interest" description="Disordered" evidence="5">
    <location>
        <begin position="524"/>
        <end position="574"/>
    </location>
</feature>
<keyword evidence="3" id="KW-0539">Nucleus</keyword>
<dbReference type="GO" id="GO:0000481">
    <property type="term" value="P:maturation of 5S rRNA"/>
    <property type="evidence" value="ECO:0007669"/>
    <property type="project" value="TreeGrafter"/>
</dbReference>
<comment type="subcellular location">
    <subcellularLocation>
        <location evidence="1">Nucleus</location>
    </subcellularLocation>
</comment>
<name>A0A1L9PAQ0_ASPVE</name>
<feature type="compositionally biased region" description="Basic residues" evidence="5">
    <location>
        <begin position="284"/>
        <end position="298"/>
    </location>
</feature>
<feature type="region of interest" description="Disordered" evidence="5">
    <location>
        <begin position="15"/>
        <end position="104"/>
    </location>
</feature>
<dbReference type="GO" id="GO:0045292">
    <property type="term" value="P:mRNA cis splicing, via spliceosome"/>
    <property type="evidence" value="ECO:0007669"/>
    <property type="project" value="TreeGrafter"/>
</dbReference>